<sequence length="125" mass="13744">MSESTSAELPAELEEMIERHMERLREANRWSSAAAARAVSTGEFAIAGAGRGAPAPSSERPDPRVVREVAGESDRLHAELRSEADEVLERMDALLLTDLPAEHRAAVVDARHWWTGYVGRLAKLD</sequence>
<name>A0A6I4M959_9ACTN</name>
<organism evidence="1 2">
    <name type="scientific">Actinomadura physcomitrii</name>
    <dbReference type="NCBI Taxonomy" id="2650748"/>
    <lineage>
        <taxon>Bacteria</taxon>
        <taxon>Bacillati</taxon>
        <taxon>Actinomycetota</taxon>
        <taxon>Actinomycetes</taxon>
        <taxon>Streptosporangiales</taxon>
        <taxon>Thermomonosporaceae</taxon>
        <taxon>Actinomadura</taxon>
    </lineage>
</organism>
<keyword evidence="2" id="KW-1185">Reference proteome</keyword>
<dbReference type="EMBL" id="WBMS02000006">
    <property type="protein sequence ID" value="MWA00804.1"/>
    <property type="molecule type" value="Genomic_DNA"/>
</dbReference>
<dbReference type="Proteomes" id="UP000462055">
    <property type="component" value="Unassembled WGS sequence"/>
</dbReference>
<evidence type="ECO:0000313" key="1">
    <source>
        <dbReference type="EMBL" id="MWA00804.1"/>
    </source>
</evidence>
<accession>A0A6I4M959</accession>
<protein>
    <submittedName>
        <fullName evidence="1">Uncharacterized protein</fullName>
    </submittedName>
</protein>
<reference evidence="1" key="1">
    <citation type="submission" date="2019-12" db="EMBL/GenBank/DDBJ databases">
        <title>Actinomadura physcomitrii sp. nov., a novel actinomycete isolated from moss [Physcomitrium sphaericum (Ludw) Fuernr].</title>
        <authorList>
            <person name="Zhuang X."/>
        </authorList>
    </citation>
    <scope>NUCLEOTIDE SEQUENCE [LARGE SCALE GENOMIC DNA]</scope>
    <source>
        <strain evidence="1">LD22</strain>
    </source>
</reference>
<proteinExistence type="predicted"/>
<comment type="caution">
    <text evidence="1">The sequence shown here is derived from an EMBL/GenBank/DDBJ whole genome shotgun (WGS) entry which is preliminary data.</text>
</comment>
<evidence type="ECO:0000313" key="2">
    <source>
        <dbReference type="Proteomes" id="UP000462055"/>
    </source>
</evidence>
<dbReference type="AlphaFoldDB" id="A0A6I4M959"/>
<gene>
    <name evidence="1" type="ORF">F8568_010515</name>
</gene>
<dbReference type="RefSeq" id="WP_151593319.1">
    <property type="nucleotide sequence ID" value="NZ_WBMS02000006.1"/>
</dbReference>